<keyword evidence="3" id="KW-1185">Reference proteome</keyword>
<evidence type="ECO:0000313" key="3">
    <source>
        <dbReference type="Proteomes" id="UP000028990"/>
    </source>
</evidence>
<accession>A0A091CR39</accession>
<gene>
    <name evidence="2" type="ORF">H920_18479</name>
</gene>
<dbReference type="Proteomes" id="UP000028990">
    <property type="component" value="Unassembled WGS sequence"/>
</dbReference>
<evidence type="ECO:0000256" key="1">
    <source>
        <dbReference type="SAM" id="MobiDB-lite"/>
    </source>
</evidence>
<reference evidence="2 3" key="1">
    <citation type="submission" date="2013-11" db="EMBL/GenBank/DDBJ databases">
        <title>The Damaraland mole rat (Fukomys damarensis) genome and evolution of African mole rats.</title>
        <authorList>
            <person name="Gladyshev V.N."/>
            <person name="Fang X."/>
        </authorList>
    </citation>
    <scope>NUCLEOTIDE SEQUENCE [LARGE SCALE GENOMIC DNA]</scope>
    <source>
        <tissue evidence="2">Liver</tissue>
    </source>
</reference>
<sequence>METTSNDLEKNKAHNTLRDAVSSDYVLSWLGKKSDTLVTGAAVSSWKKIPTLRRILKSSPGATIQVREALWQVQADIMASDKADPDPLEVPKDLALCCVLLEMMGQMADNPCLQYVGLFLSSEHYRFSDLNCYPEKLKALSSRIEENLRTPQGRGKSQKGEKLVSGRQEGGNRGRPKALCLADGESCARVEGTDPSGLVTRCPGLWALKEEEHEATEVWAASDCMAKKRSWFGPESRTPDEY</sequence>
<protein>
    <submittedName>
        <fullName evidence="2">Uncharacterized protein</fullName>
    </submittedName>
</protein>
<dbReference type="AlphaFoldDB" id="A0A091CR39"/>
<name>A0A091CR39_FUKDA</name>
<feature type="region of interest" description="Disordered" evidence="1">
    <location>
        <begin position="148"/>
        <end position="177"/>
    </location>
</feature>
<proteinExistence type="predicted"/>
<organism evidence="2 3">
    <name type="scientific">Fukomys damarensis</name>
    <name type="common">Damaraland mole rat</name>
    <name type="synonym">Cryptomys damarensis</name>
    <dbReference type="NCBI Taxonomy" id="885580"/>
    <lineage>
        <taxon>Eukaryota</taxon>
        <taxon>Metazoa</taxon>
        <taxon>Chordata</taxon>
        <taxon>Craniata</taxon>
        <taxon>Vertebrata</taxon>
        <taxon>Euteleostomi</taxon>
        <taxon>Mammalia</taxon>
        <taxon>Eutheria</taxon>
        <taxon>Euarchontoglires</taxon>
        <taxon>Glires</taxon>
        <taxon>Rodentia</taxon>
        <taxon>Hystricomorpha</taxon>
        <taxon>Bathyergidae</taxon>
        <taxon>Fukomys</taxon>
    </lineage>
</organism>
<dbReference type="EMBL" id="KN124851">
    <property type="protein sequence ID" value="KFO20193.1"/>
    <property type="molecule type" value="Genomic_DNA"/>
</dbReference>
<evidence type="ECO:0000313" key="2">
    <source>
        <dbReference type="EMBL" id="KFO20193.1"/>
    </source>
</evidence>